<dbReference type="InterPro" id="IPR050463">
    <property type="entry name" value="Gfo/Idh/MocA_oxidrdct_glycsds"/>
</dbReference>
<name>A0A068NK40_FIMGI</name>
<dbReference type="Pfam" id="PF21252">
    <property type="entry name" value="Glyco_hydro_109_C"/>
    <property type="match status" value="1"/>
</dbReference>
<feature type="domain" description="Glycosyl hydrolase 109 C-terminal" evidence="8">
    <location>
        <begin position="191"/>
        <end position="351"/>
    </location>
</feature>
<evidence type="ECO:0000313" key="9">
    <source>
        <dbReference type="EMBL" id="AIE83953.1"/>
    </source>
</evidence>
<evidence type="ECO:0000259" key="7">
    <source>
        <dbReference type="Pfam" id="PF01408"/>
    </source>
</evidence>
<evidence type="ECO:0000259" key="8">
    <source>
        <dbReference type="Pfam" id="PF21252"/>
    </source>
</evidence>
<dbReference type="OrthoDB" id="9771072at2"/>
<feature type="domain" description="Gfo/Idh/MocA-like oxidoreductase N-terminal" evidence="7">
    <location>
        <begin position="55"/>
        <end position="179"/>
    </location>
</feature>
<dbReference type="GO" id="GO:0016798">
    <property type="term" value="F:hydrolase activity, acting on glycosyl bonds"/>
    <property type="evidence" value="ECO:0007669"/>
    <property type="project" value="UniProtKB-KW"/>
</dbReference>
<dbReference type="EMBL" id="CP007139">
    <property type="protein sequence ID" value="AIE83953.1"/>
    <property type="molecule type" value="Genomic_DNA"/>
</dbReference>
<organism evidence="9 10">
    <name type="scientific">Fimbriimonas ginsengisoli Gsoil 348</name>
    <dbReference type="NCBI Taxonomy" id="661478"/>
    <lineage>
        <taxon>Bacteria</taxon>
        <taxon>Bacillati</taxon>
        <taxon>Armatimonadota</taxon>
        <taxon>Fimbriimonadia</taxon>
        <taxon>Fimbriimonadales</taxon>
        <taxon>Fimbriimonadaceae</taxon>
        <taxon>Fimbriimonas</taxon>
    </lineage>
</organism>
<evidence type="ECO:0000256" key="3">
    <source>
        <dbReference type="ARBA" id="ARBA00016631"/>
    </source>
</evidence>
<keyword evidence="4" id="KW-0378">Hydrolase</keyword>
<gene>
    <name evidence="9" type="ORF">OP10G_0585</name>
</gene>
<dbReference type="GO" id="GO:0000166">
    <property type="term" value="F:nucleotide binding"/>
    <property type="evidence" value="ECO:0007669"/>
    <property type="project" value="InterPro"/>
</dbReference>
<dbReference type="Gene3D" id="3.30.360.10">
    <property type="entry name" value="Dihydrodipicolinate Reductase, domain 2"/>
    <property type="match status" value="1"/>
</dbReference>
<dbReference type="InterPro" id="IPR000683">
    <property type="entry name" value="Gfo/Idh/MocA-like_OxRdtase_N"/>
</dbReference>
<evidence type="ECO:0000256" key="6">
    <source>
        <dbReference type="ARBA" id="ARBA00023295"/>
    </source>
</evidence>
<comment type="similarity">
    <text evidence="2">Belongs to the Gfo/Idh/MocA family. Glycosyl hydrolase 109 subfamily.</text>
</comment>
<keyword evidence="6" id="KW-0326">Glycosidase</keyword>
<sequence length="451" mass="49824">MDESTMTRRGLIKTAGIAGVGGLTGLLPGATDPIEPQRTHPTMVGVPFERHEKVRLGIIGVGGRGTGVCAEFLAVPGVEVRAVCDVVPAKTARAAAMVQKAGQPKPAEYHAGDHDYENLCKRDDLDLVYIATPWIWHVRQALSALEHGHHVGVEVPAARTLAECWELVDASEKARRHCMIFENCCYGETELMVLRMVRAGLLGELTHGAGAYNHDLRALLFEDQGEGLWRRAEHLDRNGNLYPTHGLGPVANYLDCNRGDRFDYMVSMSSPSVGLQAFRKEHLRPDDPKMREVYHCGDQNTSLIKTVKGRLITVEHNVSEPHPYDRINLIAGTKGIFRDYPPRLYIDGQKEGEQFVGLDAYKAQFEHPLWAQEGEVARKSGGHGGMDYIMCWRVIQCMREGLAPDFDVYDAAAWSAPGPLSEHSVAHGSAPVKFPDFTRGNWQKGRAFAGV</sequence>
<dbReference type="Proteomes" id="UP000027982">
    <property type="component" value="Chromosome"/>
</dbReference>
<dbReference type="PANTHER" id="PTHR43818:SF1">
    <property type="entry name" value="GLYCOSYL HYDROLASE FAMILY 109 PROTEIN"/>
    <property type="match status" value="1"/>
</dbReference>
<reference evidence="9 10" key="1">
    <citation type="journal article" date="2014" name="PLoS ONE">
        <title>The first complete genome sequence of the class fimbriimonadia in the phylum armatimonadetes.</title>
        <authorList>
            <person name="Hu Z.Y."/>
            <person name="Wang Y.Z."/>
            <person name="Im W.T."/>
            <person name="Wang S.Y."/>
            <person name="Zhao G.P."/>
            <person name="Zheng H.J."/>
            <person name="Quan Z.X."/>
        </authorList>
    </citation>
    <scope>NUCLEOTIDE SEQUENCE [LARGE SCALE GENOMIC DNA]</scope>
    <source>
        <strain evidence="9">Gsoil 348</strain>
    </source>
</reference>
<dbReference type="InterPro" id="IPR049303">
    <property type="entry name" value="Glyco_hydro_109_C"/>
</dbReference>
<evidence type="ECO:0000313" key="10">
    <source>
        <dbReference type="Proteomes" id="UP000027982"/>
    </source>
</evidence>
<dbReference type="InterPro" id="IPR006311">
    <property type="entry name" value="TAT_signal"/>
</dbReference>
<dbReference type="STRING" id="661478.OP10G_0585"/>
<keyword evidence="10" id="KW-1185">Reference proteome</keyword>
<evidence type="ECO:0000256" key="1">
    <source>
        <dbReference type="ARBA" id="ARBA00001911"/>
    </source>
</evidence>
<dbReference type="PROSITE" id="PS51318">
    <property type="entry name" value="TAT"/>
    <property type="match status" value="1"/>
</dbReference>
<evidence type="ECO:0000256" key="2">
    <source>
        <dbReference type="ARBA" id="ARBA00009329"/>
    </source>
</evidence>
<evidence type="ECO:0000256" key="5">
    <source>
        <dbReference type="ARBA" id="ARBA00023027"/>
    </source>
</evidence>
<protein>
    <recommendedName>
        <fullName evidence="3">Glycosyl hydrolase family 109 protein</fullName>
    </recommendedName>
</protein>
<dbReference type="eggNOG" id="COG0673">
    <property type="taxonomic scope" value="Bacteria"/>
</dbReference>
<dbReference type="Gene3D" id="3.40.50.720">
    <property type="entry name" value="NAD(P)-binding Rossmann-like Domain"/>
    <property type="match status" value="1"/>
</dbReference>
<evidence type="ECO:0000256" key="4">
    <source>
        <dbReference type="ARBA" id="ARBA00022801"/>
    </source>
</evidence>
<dbReference type="HOGENOM" id="CLU_046965_0_0_0"/>
<dbReference type="InterPro" id="IPR036291">
    <property type="entry name" value="NAD(P)-bd_dom_sf"/>
</dbReference>
<dbReference type="PANTHER" id="PTHR43818">
    <property type="entry name" value="BCDNA.GH03377"/>
    <property type="match status" value="1"/>
</dbReference>
<proteinExistence type="inferred from homology"/>
<dbReference type="RefSeq" id="WP_025227391.1">
    <property type="nucleotide sequence ID" value="NZ_CP007139.1"/>
</dbReference>
<dbReference type="SUPFAM" id="SSF51735">
    <property type="entry name" value="NAD(P)-binding Rossmann-fold domains"/>
    <property type="match status" value="1"/>
</dbReference>
<dbReference type="AlphaFoldDB" id="A0A068NK40"/>
<accession>A0A068NK40</accession>
<dbReference type="KEGG" id="fgi:OP10G_0585"/>
<comment type="cofactor">
    <cofactor evidence="1">
        <name>NAD(+)</name>
        <dbReference type="ChEBI" id="CHEBI:57540"/>
    </cofactor>
</comment>
<keyword evidence="5" id="KW-0520">NAD</keyword>
<dbReference type="Pfam" id="PF01408">
    <property type="entry name" value="GFO_IDH_MocA"/>
    <property type="match status" value="1"/>
</dbReference>